<dbReference type="RefSeq" id="WP_109606375.1">
    <property type="nucleotide sequence ID" value="NZ_QGGI01000025.1"/>
</dbReference>
<dbReference type="GO" id="GO:0008360">
    <property type="term" value="P:regulation of cell shape"/>
    <property type="evidence" value="ECO:0007669"/>
    <property type="project" value="UniProtKB-KW"/>
</dbReference>
<comment type="catalytic activity">
    <reaction evidence="5">
        <text>L-glutamate = D-glutamate</text>
        <dbReference type="Rhea" id="RHEA:12813"/>
        <dbReference type="ChEBI" id="CHEBI:29985"/>
        <dbReference type="ChEBI" id="CHEBI:29986"/>
        <dbReference type="EC" id="5.1.1.3"/>
    </reaction>
</comment>
<comment type="caution">
    <text evidence="7">The sequence shown here is derived from an EMBL/GenBank/DDBJ whole genome shotgun (WGS) entry which is preliminary data.</text>
</comment>
<dbReference type="InterPro" id="IPR001920">
    <property type="entry name" value="Asp/Glu_race"/>
</dbReference>
<dbReference type="AlphaFoldDB" id="A0AA45C4V2"/>
<organism evidence="7 8">
    <name type="scientific">Oceanotoga teriensis</name>
    <dbReference type="NCBI Taxonomy" id="515440"/>
    <lineage>
        <taxon>Bacteria</taxon>
        <taxon>Thermotogati</taxon>
        <taxon>Thermotogota</taxon>
        <taxon>Thermotogae</taxon>
        <taxon>Petrotogales</taxon>
        <taxon>Petrotogaceae</taxon>
        <taxon>Oceanotoga</taxon>
    </lineage>
</organism>
<feature type="active site" description="Proton donor/acceptor" evidence="5">
    <location>
        <position position="178"/>
    </location>
</feature>
<evidence type="ECO:0000256" key="1">
    <source>
        <dbReference type="ARBA" id="ARBA00022960"/>
    </source>
</evidence>
<comment type="pathway">
    <text evidence="5">Cell wall biogenesis; peptidoglycan biosynthesis.</text>
</comment>
<keyword evidence="2 5" id="KW-0573">Peptidoglycan synthesis</keyword>
<dbReference type="NCBIfam" id="TIGR00067">
    <property type="entry name" value="glut_race"/>
    <property type="match status" value="1"/>
</dbReference>
<dbReference type="EMBL" id="QGGI01000025">
    <property type="protein sequence ID" value="PWJ87288.1"/>
    <property type="molecule type" value="Genomic_DNA"/>
</dbReference>
<reference evidence="7 8" key="1">
    <citation type="submission" date="2018-05" db="EMBL/GenBank/DDBJ databases">
        <title>Genomic Encyclopedia of Type Strains, Phase IV (KMG-IV): sequencing the most valuable type-strain genomes for metagenomic binning, comparative biology and taxonomic classification.</title>
        <authorList>
            <person name="Goeker M."/>
        </authorList>
    </citation>
    <scope>NUCLEOTIDE SEQUENCE [LARGE SCALE GENOMIC DNA]</scope>
    <source>
        <strain evidence="7 8">DSM 24906</strain>
    </source>
</reference>
<evidence type="ECO:0000256" key="4">
    <source>
        <dbReference type="ARBA" id="ARBA00023316"/>
    </source>
</evidence>
<comment type="function">
    <text evidence="5">Provides the (R)-glutamate required for cell wall biosynthesis.</text>
</comment>
<comment type="similarity">
    <text evidence="5">Belongs to the aspartate/glutamate racemases family.</text>
</comment>
<dbReference type="InterPro" id="IPR004391">
    <property type="entry name" value="Glu_race"/>
</dbReference>
<protein>
    <recommendedName>
        <fullName evidence="5 6">Glutamate racemase</fullName>
        <ecNumber evidence="5 6">5.1.1.3</ecNumber>
    </recommendedName>
</protein>
<name>A0AA45C4V2_9BACT</name>
<sequence>MRIGFFDSGIGGLTVLKKVVKFFNNHNYFYFGDTLNVPYGSKPENFLIENLEKTFDFFEDLKIDLVISACNTSDSMVKKGLVKLNNRSFDYISIIDSGIKQVKNGEKILLLATENTIKSGSYREGCIKNGVKKIKEVPCPLFVPLIEEGYWYGAMSDSITRYYLQDSENKYDKVILGCTHYPILKNHINKVLNTDIIDPADGVINSLIVDKKIPYIKGKAHIEFFITGNVEKFRILSRRFMKNIRYSANYSKIDTKK</sequence>
<dbReference type="GO" id="GO:0009252">
    <property type="term" value="P:peptidoglycan biosynthetic process"/>
    <property type="evidence" value="ECO:0007669"/>
    <property type="project" value="UniProtKB-UniRule"/>
</dbReference>
<dbReference type="PANTHER" id="PTHR21198:SF2">
    <property type="entry name" value="GLUTAMATE RACEMASE"/>
    <property type="match status" value="1"/>
</dbReference>
<keyword evidence="4 5" id="KW-0961">Cell wall biogenesis/degradation</keyword>
<dbReference type="EC" id="5.1.1.3" evidence="5 6"/>
<keyword evidence="1 5" id="KW-0133">Cell shape</keyword>
<dbReference type="GO" id="GO:0071555">
    <property type="term" value="P:cell wall organization"/>
    <property type="evidence" value="ECO:0007669"/>
    <property type="project" value="UniProtKB-KW"/>
</dbReference>
<feature type="binding site" evidence="5">
    <location>
        <begin position="179"/>
        <end position="180"/>
    </location>
    <ligand>
        <name>substrate</name>
    </ligand>
</feature>
<feature type="binding site" evidence="5">
    <location>
        <begin position="7"/>
        <end position="8"/>
    </location>
    <ligand>
        <name>substrate</name>
    </ligand>
</feature>
<dbReference type="Proteomes" id="UP000245921">
    <property type="component" value="Unassembled WGS sequence"/>
</dbReference>
<dbReference type="PANTHER" id="PTHR21198">
    <property type="entry name" value="GLUTAMATE RACEMASE"/>
    <property type="match status" value="1"/>
</dbReference>
<evidence type="ECO:0000256" key="3">
    <source>
        <dbReference type="ARBA" id="ARBA00023235"/>
    </source>
</evidence>
<evidence type="ECO:0000256" key="2">
    <source>
        <dbReference type="ARBA" id="ARBA00022984"/>
    </source>
</evidence>
<feature type="binding site" evidence="5">
    <location>
        <begin position="39"/>
        <end position="40"/>
    </location>
    <ligand>
        <name>substrate</name>
    </ligand>
</feature>
<evidence type="ECO:0000256" key="6">
    <source>
        <dbReference type="NCBIfam" id="TIGR00067"/>
    </source>
</evidence>
<keyword evidence="3 5" id="KW-0413">Isomerase</keyword>
<evidence type="ECO:0000256" key="5">
    <source>
        <dbReference type="HAMAP-Rule" id="MF_00258"/>
    </source>
</evidence>
<feature type="binding site" evidence="5">
    <location>
        <begin position="71"/>
        <end position="72"/>
    </location>
    <ligand>
        <name>substrate</name>
    </ligand>
</feature>
<dbReference type="PROSITE" id="PS00924">
    <property type="entry name" value="ASP_GLU_RACEMASE_2"/>
    <property type="match status" value="1"/>
</dbReference>
<evidence type="ECO:0000313" key="7">
    <source>
        <dbReference type="EMBL" id="PWJ87288.1"/>
    </source>
</evidence>
<evidence type="ECO:0000313" key="8">
    <source>
        <dbReference type="Proteomes" id="UP000245921"/>
    </source>
</evidence>
<accession>A0AA45C4V2</accession>
<proteinExistence type="inferred from homology"/>
<gene>
    <name evidence="5" type="primary">murI</name>
    <name evidence="7" type="ORF">C7380_12530</name>
</gene>
<dbReference type="InterPro" id="IPR033134">
    <property type="entry name" value="Asp/Glu_racemase_AS_2"/>
</dbReference>
<dbReference type="HAMAP" id="MF_00258">
    <property type="entry name" value="Glu_racemase"/>
    <property type="match status" value="1"/>
</dbReference>
<dbReference type="SUPFAM" id="SSF53681">
    <property type="entry name" value="Aspartate/glutamate racemase"/>
    <property type="match status" value="2"/>
</dbReference>
<feature type="active site" description="Proton donor/acceptor" evidence="5">
    <location>
        <position position="70"/>
    </location>
</feature>
<dbReference type="GO" id="GO:0008881">
    <property type="term" value="F:glutamate racemase activity"/>
    <property type="evidence" value="ECO:0007669"/>
    <property type="project" value="UniProtKB-UniRule"/>
</dbReference>
<keyword evidence="8" id="KW-1185">Reference proteome</keyword>
<dbReference type="Gene3D" id="3.40.50.1860">
    <property type="match status" value="2"/>
</dbReference>